<organism evidence="1 2">
    <name type="scientific">Paramecium pentaurelia</name>
    <dbReference type="NCBI Taxonomy" id="43138"/>
    <lineage>
        <taxon>Eukaryota</taxon>
        <taxon>Sar</taxon>
        <taxon>Alveolata</taxon>
        <taxon>Ciliophora</taxon>
        <taxon>Intramacronucleata</taxon>
        <taxon>Oligohymenophorea</taxon>
        <taxon>Peniculida</taxon>
        <taxon>Parameciidae</taxon>
        <taxon>Paramecium</taxon>
    </lineage>
</organism>
<protein>
    <submittedName>
        <fullName evidence="1">Uncharacterized protein</fullName>
    </submittedName>
</protein>
<comment type="caution">
    <text evidence="1">The sequence shown here is derived from an EMBL/GenBank/DDBJ whole genome shotgun (WGS) entry which is preliminary data.</text>
</comment>
<reference evidence="1" key="1">
    <citation type="submission" date="2021-01" db="EMBL/GenBank/DDBJ databases">
        <authorList>
            <consortium name="Genoscope - CEA"/>
            <person name="William W."/>
        </authorList>
    </citation>
    <scope>NUCLEOTIDE SEQUENCE</scope>
</reference>
<proteinExistence type="predicted"/>
<accession>A0A8S1YBH0</accession>
<sequence length="359" mass="42396">MQLILLMHQVASNWRLVDQSFTELQMVSNNWEINDRCIDSSERSINYQTCTQNYIQYVLLDDNRRYMYKSFNYKSYQAQVIFDAYFDDADNDIDSSLKVSYDSNKDSKSEQLLYRRNYKQSDLNQNSVRICHSTWRDFEFYTVVSTIANSNTNQFKIKICFNPRRSCVSLGIKNLLIYINSCHPTCLTCNGPTETQCLSCFGNQSVQGGKCYCIPDQQFSETYIGCLQECSRDYSIADYDKICVNDKSIRSKFTLFESESIPQSNQRYYPLIFEKDEFNPRNSDLIMKIAMGLVLLESYILMKDFFTIKFIRIRITFYFFNFQETSTIYILHNNRIQSRIIKGSSDFQVDYLVKIFEKN</sequence>
<dbReference type="OrthoDB" id="312008at2759"/>
<evidence type="ECO:0000313" key="1">
    <source>
        <dbReference type="EMBL" id="CAD8210548.1"/>
    </source>
</evidence>
<dbReference type="AlphaFoldDB" id="A0A8S1YBH0"/>
<evidence type="ECO:0000313" key="2">
    <source>
        <dbReference type="Proteomes" id="UP000689195"/>
    </source>
</evidence>
<dbReference type="EMBL" id="CAJJDO010000159">
    <property type="protein sequence ID" value="CAD8210548.1"/>
    <property type="molecule type" value="Genomic_DNA"/>
</dbReference>
<dbReference type="Proteomes" id="UP000689195">
    <property type="component" value="Unassembled WGS sequence"/>
</dbReference>
<gene>
    <name evidence="1" type="ORF">PPENT_87.1.T1590123</name>
</gene>
<keyword evidence="2" id="KW-1185">Reference proteome</keyword>
<dbReference type="CDD" id="cd00064">
    <property type="entry name" value="FU"/>
    <property type="match status" value="1"/>
</dbReference>
<name>A0A8S1YBH0_9CILI</name>
<dbReference type="InterPro" id="IPR006212">
    <property type="entry name" value="Furin_repeat"/>
</dbReference>